<dbReference type="AlphaFoldDB" id="A0AAW8TY08"/>
<dbReference type="InterPro" id="IPR052920">
    <property type="entry name" value="DNA-binding_regulatory"/>
</dbReference>
<dbReference type="PANTHER" id="PTHR43358:SF4">
    <property type="entry name" value="ALPHA_BETA HYDROLASE FOLD-1 DOMAIN-CONTAINING PROTEIN"/>
    <property type="match status" value="1"/>
</dbReference>
<keyword evidence="1" id="KW-0472">Membrane</keyword>
<dbReference type="PANTHER" id="PTHR43358">
    <property type="entry name" value="ALPHA/BETA-HYDROLASE"/>
    <property type="match status" value="1"/>
</dbReference>
<dbReference type="Gene3D" id="3.40.50.1820">
    <property type="entry name" value="alpha/beta hydrolase"/>
    <property type="match status" value="1"/>
</dbReference>
<dbReference type="InterPro" id="IPR029058">
    <property type="entry name" value="AB_hydrolase_fold"/>
</dbReference>
<dbReference type="GO" id="GO:0016787">
    <property type="term" value="F:hydrolase activity"/>
    <property type="evidence" value="ECO:0007669"/>
    <property type="project" value="UniProtKB-KW"/>
</dbReference>
<evidence type="ECO:0000259" key="2">
    <source>
        <dbReference type="Pfam" id="PF12697"/>
    </source>
</evidence>
<keyword evidence="1" id="KW-0812">Transmembrane</keyword>
<dbReference type="InterPro" id="IPR000073">
    <property type="entry name" value="AB_hydrolase_1"/>
</dbReference>
<name>A0AAW8TY08_9ENTE</name>
<feature type="transmembrane region" description="Helical" evidence="1">
    <location>
        <begin position="6"/>
        <end position="26"/>
    </location>
</feature>
<accession>A0AAW8TY08</accession>
<keyword evidence="3" id="KW-0378">Hydrolase</keyword>
<protein>
    <submittedName>
        <fullName evidence="3">Alpha/beta hydrolase</fullName>
    </submittedName>
</protein>
<dbReference type="Proteomes" id="UP001256711">
    <property type="component" value="Unassembled WGS sequence"/>
</dbReference>
<gene>
    <name evidence="3" type="ORF">P7H43_05335</name>
</gene>
<comment type="caution">
    <text evidence="3">The sequence shown here is derived from an EMBL/GenBank/DDBJ whole genome shotgun (WGS) entry which is preliminary data.</text>
</comment>
<sequence length="319" mass="35975">MGNWLLLLGGILIVVILLLIAGVLYLNRWAQFYVNAAVDRGNDWFATEGAALFDQAWQKRTDEEDEADATFWLQEKTWRITSADRLKLVAATFTQPGHRWVIALHGYRSTGFQDMNDVAQVYYEKGYNVLVPDLRGHGRSEGQTIGLGWLDRLDLLQWIDAILAQDTEAEILLHGCSIGGASALMASGEKLPPQVKLIIADSSFTSVYSEFKWLLRRYTKYPVSRFMVLANRYARRKVGYSLIRASVTRQLGSNHLPILLLHGQEDQFVPVKELAALAKASAGPAETRTFAECGHLEAKEQKATEYWDAVFAFIQQYTK</sequence>
<evidence type="ECO:0000313" key="3">
    <source>
        <dbReference type="EMBL" id="MDT2809899.1"/>
    </source>
</evidence>
<dbReference type="RefSeq" id="WP_311835208.1">
    <property type="nucleotide sequence ID" value="NZ_JARQBJ010000002.1"/>
</dbReference>
<dbReference type="Pfam" id="PF12697">
    <property type="entry name" value="Abhydrolase_6"/>
    <property type="match status" value="1"/>
</dbReference>
<evidence type="ECO:0000313" key="4">
    <source>
        <dbReference type="Proteomes" id="UP001256711"/>
    </source>
</evidence>
<organism evidence="3 4">
    <name type="scientific">Enterococcus asini</name>
    <dbReference type="NCBI Taxonomy" id="57732"/>
    <lineage>
        <taxon>Bacteria</taxon>
        <taxon>Bacillati</taxon>
        <taxon>Bacillota</taxon>
        <taxon>Bacilli</taxon>
        <taxon>Lactobacillales</taxon>
        <taxon>Enterococcaceae</taxon>
        <taxon>Enterococcus</taxon>
    </lineage>
</organism>
<evidence type="ECO:0000256" key="1">
    <source>
        <dbReference type="SAM" id="Phobius"/>
    </source>
</evidence>
<proteinExistence type="predicted"/>
<keyword evidence="1" id="KW-1133">Transmembrane helix</keyword>
<dbReference type="EMBL" id="JARQBJ010000002">
    <property type="protein sequence ID" value="MDT2809899.1"/>
    <property type="molecule type" value="Genomic_DNA"/>
</dbReference>
<dbReference type="SUPFAM" id="SSF53474">
    <property type="entry name" value="alpha/beta-Hydrolases"/>
    <property type="match status" value="1"/>
</dbReference>
<reference evidence="3" key="1">
    <citation type="submission" date="2023-03" db="EMBL/GenBank/DDBJ databases">
        <authorList>
            <person name="Shen W."/>
            <person name="Cai J."/>
        </authorList>
    </citation>
    <scope>NUCLEOTIDE SEQUENCE</scope>
    <source>
        <strain evidence="3">B226-2</strain>
    </source>
</reference>
<feature type="domain" description="AB hydrolase-1" evidence="2">
    <location>
        <begin position="101"/>
        <end position="296"/>
    </location>
</feature>